<dbReference type="InterPro" id="IPR052026">
    <property type="entry name" value="ExeA_AAA_ATPase_DNA-bind"/>
</dbReference>
<dbReference type="EMBL" id="CP044222">
    <property type="protein sequence ID" value="QEW05253.1"/>
    <property type="molecule type" value="Genomic_DNA"/>
</dbReference>
<dbReference type="AlphaFoldDB" id="A0A5J6L9P4"/>
<evidence type="ECO:0000256" key="1">
    <source>
        <dbReference type="SAM" id="MobiDB-lite"/>
    </source>
</evidence>
<reference evidence="3 4" key="1">
    <citation type="submission" date="2019-09" db="EMBL/GenBank/DDBJ databases">
        <title>Nitrincola iocasae sp. nov., a bacterium isolated from the sediment collected at a cold seep field in South China Sea.</title>
        <authorList>
            <person name="Zhang H."/>
            <person name="Wang H."/>
            <person name="Li C."/>
        </authorList>
    </citation>
    <scope>NUCLEOTIDE SEQUENCE [LARGE SCALE GENOMIC DNA]</scope>
    <source>
        <strain evidence="3 4">KXZD1103</strain>
    </source>
</reference>
<dbReference type="PANTHER" id="PTHR35894">
    <property type="entry name" value="GENERAL SECRETION PATHWAY PROTEIN A-RELATED"/>
    <property type="match status" value="1"/>
</dbReference>
<dbReference type="Proteomes" id="UP000325606">
    <property type="component" value="Chromosome"/>
</dbReference>
<dbReference type="GO" id="GO:0042834">
    <property type="term" value="F:peptidoglycan binding"/>
    <property type="evidence" value="ECO:0007669"/>
    <property type="project" value="InterPro"/>
</dbReference>
<dbReference type="Gene3D" id="3.30.70.1070">
    <property type="entry name" value="Sporulation related repeat"/>
    <property type="match status" value="1"/>
</dbReference>
<proteinExistence type="predicted"/>
<dbReference type="SUPFAM" id="SSF52540">
    <property type="entry name" value="P-loop containing nucleoside triphosphate hydrolases"/>
    <property type="match status" value="1"/>
</dbReference>
<protein>
    <submittedName>
        <fullName evidence="3">AAA family ATPase</fullName>
    </submittedName>
</protein>
<dbReference type="InterPro" id="IPR036680">
    <property type="entry name" value="SPOR-like_sf"/>
</dbReference>
<keyword evidence="4" id="KW-1185">Reference proteome</keyword>
<dbReference type="InterPro" id="IPR049945">
    <property type="entry name" value="AAA_22"/>
</dbReference>
<evidence type="ECO:0000259" key="2">
    <source>
        <dbReference type="PROSITE" id="PS51724"/>
    </source>
</evidence>
<evidence type="ECO:0000313" key="4">
    <source>
        <dbReference type="Proteomes" id="UP000325606"/>
    </source>
</evidence>
<dbReference type="Gene3D" id="3.40.50.300">
    <property type="entry name" value="P-loop containing nucleotide triphosphate hydrolases"/>
    <property type="match status" value="1"/>
</dbReference>
<feature type="compositionally biased region" description="Low complexity" evidence="1">
    <location>
        <begin position="404"/>
        <end position="422"/>
    </location>
</feature>
<dbReference type="GO" id="GO:0016887">
    <property type="term" value="F:ATP hydrolysis activity"/>
    <property type="evidence" value="ECO:0007669"/>
    <property type="project" value="InterPro"/>
</dbReference>
<dbReference type="InterPro" id="IPR007730">
    <property type="entry name" value="SPOR-like_dom"/>
</dbReference>
<evidence type="ECO:0000313" key="3">
    <source>
        <dbReference type="EMBL" id="QEW05253.1"/>
    </source>
</evidence>
<feature type="region of interest" description="Disordered" evidence="1">
    <location>
        <begin position="404"/>
        <end position="450"/>
    </location>
</feature>
<dbReference type="InterPro" id="IPR027417">
    <property type="entry name" value="P-loop_NTPase"/>
</dbReference>
<dbReference type="KEGG" id="nik:F5I99_01380"/>
<dbReference type="Pfam" id="PF13401">
    <property type="entry name" value="AAA_22"/>
    <property type="match status" value="1"/>
</dbReference>
<sequence length="552" mass="60390">MGAFSPVRKLTKQGIIMPVSEHEYVEPASRMQLAEKLSHLSSYSEFMVLLLGDAGSGRSLLLEQLAQQHEPRTQRIARLDLEEKTDVSGILILLISALRLESDALIDNRKRLAAIHKHLRALTEVDITLHLHIDNADYLSDNALELLLSLLQLNESAPHLLLTALPSFEQRASDKGVFERFENRVHIQRLEPFTEVEAEDFVLALLPAQANLSPKQLRKLIDAGDRHPGSLKAAISALVQQGGLESQVRSFPLPPLHMGAIAMVLLLITGFAVWHYVPRAEHEPQGMARIQVMPDPVAVDSQPVVRVDVIEAREELAQRIAEQEALLTAPDAQVEEPPQTEPVSGLAAEAESALDVTPLADAGAVAEVEPLSEVDAVADEQAVAMVNDEAEPEPDPIQSEVEVPVAEETPEQSEPSVAVSTPEPEPVAEPAAPAPEPPAVSTEPELTASVTPGSQAEMLLGWPDSGFTLQMLGARSEESVVKFIQSQEQPQRFYRFKALFQGAPWNVVVYGQYPTRAAAMEAVRSLPADLRDRNPWARSISSVKEDIKKVDQ</sequence>
<feature type="region of interest" description="Disordered" evidence="1">
    <location>
        <begin position="327"/>
        <end position="346"/>
    </location>
</feature>
<accession>A0A5J6L9P4</accession>
<dbReference type="PROSITE" id="PS51724">
    <property type="entry name" value="SPOR"/>
    <property type="match status" value="1"/>
</dbReference>
<organism evidence="3 4">
    <name type="scientific">Nitrincola iocasae</name>
    <dbReference type="NCBI Taxonomy" id="2614693"/>
    <lineage>
        <taxon>Bacteria</taxon>
        <taxon>Pseudomonadati</taxon>
        <taxon>Pseudomonadota</taxon>
        <taxon>Gammaproteobacteria</taxon>
        <taxon>Oceanospirillales</taxon>
        <taxon>Oceanospirillaceae</taxon>
        <taxon>Nitrincola</taxon>
    </lineage>
</organism>
<feature type="compositionally biased region" description="Pro residues" evidence="1">
    <location>
        <begin position="423"/>
        <end position="438"/>
    </location>
</feature>
<dbReference type="PANTHER" id="PTHR35894:SF7">
    <property type="entry name" value="GENERAL SECRETION PATHWAY PROTEIN A-RELATED"/>
    <property type="match status" value="1"/>
</dbReference>
<feature type="domain" description="SPOR" evidence="2">
    <location>
        <begin position="461"/>
        <end position="539"/>
    </location>
</feature>
<name>A0A5J6L9P4_9GAMM</name>
<gene>
    <name evidence="3" type="ORF">F5I99_01380</name>
</gene>